<accession>A0ABW3CJC3</accession>
<dbReference type="Pfam" id="PF00067">
    <property type="entry name" value="p450"/>
    <property type="match status" value="1"/>
</dbReference>
<organism evidence="2 3">
    <name type="scientific">Actinomadura adrarensis</name>
    <dbReference type="NCBI Taxonomy" id="1819600"/>
    <lineage>
        <taxon>Bacteria</taxon>
        <taxon>Bacillati</taxon>
        <taxon>Actinomycetota</taxon>
        <taxon>Actinomycetes</taxon>
        <taxon>Streptosporangiales</taxon>
        <taxon>Thermomonosporaceae</taxon>
        <taxon>Actinomadura</taxon>
    </lineage>
</organism>
<feature type="non-terminal residue" evidence="2">
    <location>
        <position position="1"/>
    </location>
</feature>
<proteinExistence type="inferred from homology"/>
<dbReference type="InterPro" id="IPR001128">
    <property type="entry name" value="Cyt_P450"/>
</dbReference>
<dbReference type="EMBL" id="JBHTIR010002370">
    <property type="protein sequence ID" value="MFD0853684.1"/>
    <property type="molecule type" value="Genomic_DNA"/>
</dbReference>
<evidence type="ECO:0000313" key="3">
    <source>
        <dbReference type="Proteomes" id="UP001597083"/>
    </source>
</evidence>
<gene>
    <name evidence="2" type="ORF">ACFQ07_15710</name>
</gene>
<keyword evidence="3" id="KW-1185">Reference proteome</keyword>
<evidence type="ECO:0000256" key="1">
    <source>
        <dbReference type="ARBA" id="ARBA00010617"/>
    </source>
</evidence>
<dbReference type="PRINTS" id="PR00359">
    <property type="entry name" value="BP450"/>
</dbReference>
<comment type="similarity">
    <text evidence="1">Belongs to the cytochrome P450 family.</text>
</comment>
<dbReference type="Proteomes" id="UP001597083">
    <property type="component" value="Unassembled WGS sequence"/>
</dbReference>
<dbReference type="InterPro" id="IPR002397">
    <property type="entry name" value="Cyt_P450_B"/>
</dbReference>
<dbReference type="PANTHER" id="PTHR46696:SF4">
    <property type="entry name" value="BIOTIN BIOSYNTHESIS CYTOCHROME P450"/>
    <property type="match status" value="1"/>
</dbReference>
<dbReference type="Gene3D" id="1.10.630.10">
    <property type="entry name" value="Cytochrome P450"/>
    <property type="match status" value="1"/>
</dbReference>
<comment type="caution">
    <text evidence="2">The sequence shown here is derived from an EMBL/GenBank/DDBJ whole genome shotgun (WGS) entry which is preliminary data.</text>
</comment>
<dbReference type="SUPFAM" id="SSF48264">
    <property type="entry name" value="Cytochrome P450"/>
    <property type="match status" value="1"/>
</dbReference>
<protein>
    <submittedName>
        <fullName evidence="2">Cytochrome P450</fullName>
    </submittedName>
</protein>
<dbReference type="InterPro" id="IPR036396">
    <property type="entry name" value="Cyt_P450_sf"/>
</dbReference>
<dbReference type="PANTHER" id="PTHR46696">
    <property type="entry name" value="P450, PUTATIVE (EUROFUNG)-RELATED"/>
    <property type="match status" value="1"/>
</dbReference>
<reference evidence="3" key="1">
    <citation type="journal article" date="2019" name="Int. J. Syst. Evol. Microbiol.">
        <title>The Global Catalogue of Microorganisms (GCM) 10K type strain sequencing project: providing services to taxonomists for standard genome sequencing and annotation.</title>
        <authorList>
            <consortium name="The Broad Institute Genomics Platform"/>
            <consortium name="The Broad Institute Genome Sequencing Center for Infectious Disease"/>
            <person name="Wu L."/>
            <person name="Ma J."/>
        </authorList>
    </citation>
    <scope>NUCLEOTIDE SEQUENCE [LARGE SCALE GENOMIC DNA]</scope>
    <source>
        <strain evidence="3">JCM 31696</strain>
    </source>
</reference>
<name>A0ABW3CJC3_9ACTN</name>
<evidence type="ECO:0000313" key="2">
    <source>
        <dbReference type="EMBL" id="MFD0853684.1"/>
    </source>
</evidence>
<sequence>DRLRADLDLMPTAVEEFLRWASPVYHFRRTATRDVEFGGKAIREGDKVVLWFASGNRDEDVFDEPYRFDITRSPNDHIAFGKGSPHFCLGAALARLEMRIMFEELLPRLAGIRLAGDVTRVRSNFVNGIKQMPVTVTLA</sequence>